<feature type="binding site" evidence="9">
    <location>
        <begin position="234"/>
        <end position="236"/>
    </location>
    <ligand>
        <name>pyridoxal 5'-phosphate</name>
        <dbReference type="ChEBI" id="CHEBI:597326"/>
    </ligand>
</feature>
<dbReference type="GO" id="GO:0030170">
    <property type="term" value="F:pyridoxal phosphate binding"/>
    <property type="evidence" value="ECO:0007669"/>
    <property type="project" value="UniProtKB-UniRule"/>
</dbReference>
<dbReference type="InterPro" id="IPR004839">
    <property type="entry name" value="Aminotransferase_I/II_large"/>
</dbReference>
<evidence type="ECO:0000256" key="2">
    <source>
        <dbReference type="ARBA" id="ARBA00004982"/>
    </source>
</evidence>
<comment type="subunit">
    <text evidence="9">Homodimer.</text>
</comment>
<proteinExistence type="inferred from homology"/>
<comment type="caution">
    <text evidence="11">The sequence shown here is derived from an EMBL/GenBank/DDBJ whole genome shotgun (WGS) entry which is preliminary data.</text>
</comment>
<dbReference type="InterPro" id="IPR019942">
    <property type="entry name" value="DapL/ALD1"/>
</dbReference>
<dbReference type="UniPathway" id="UPA00034">
    <property type="reaction ID" value="UER00466"/>
</dbReference>
<dbReference type="NCBIfam" id="TIGR03542">
    <property type="entry name" value="DAPAT_plant"/>
    <property type="match status" value="1"/>
</dbReference>
<name>A0A8J6TT54_9FIRM</name>
<feature type="domain" description="Aminotransferase class I/classII large" evidence="10">
    <location>
        <begin position="34"/>
        <end position="388"/>
    </location>
</feature>
<dbReference type="Pfam" id="PF00155">
    <property type="entry name" value="Aminotran_1_2"/>
    <property type="match status" value="1"/>
</dbReference>
<feature type="binding site" evidence="9">
    <location>
        <position position="245"/>
    </location>
    <ligand>
        <name>pyridoxal 5'-phosphate</name>
        <dbReference type="ChEBI" id="CHEBI:597326"/>
    </ligand>
</feature>
<feature type="binding site" evidence="9">
    <location>
        <position position="130"/>
    </location>
    <ligand>
        <name>substrate</name>
    </ligand>
</feature>
<dbReference type="EMBL" id="JACRTL010000001">
    <property type="protein sequence ID" value="MBC8609523.1"/>
    <property type="molecule type" value="Genomic_DNA"/>
</dbReference>
<dbReference type="InterPro" id="IPR015424">
    <property type="entry name" value="PyrdxlP-dep_Trfase"/>
</dbReference>
<evidence type="ECO:0000259" key="10">
    <source>
        <dbReference type="Pfam" id="PF00155"/>
    </source>
</evidence>
<evidence type="ECO:0000256" key="9">
    <source>
        <dbReference type="HAMAP-Rule" id="MF_01642"/>
    </source>
</evidence>
<comment type="catalytic activity">
    <reaction evidence="8 9">
        <text>(2S,6S)-2,6-diaminopimelate + 2-oxoglutarate = (S)-2,3,4,5-tetrahydrodipicolinate + L-glutamate + H2O + H(+)</text>
        <dbReference type="Rhea" id="RHEA:23988"/>
        <dbReference type="ChEBI" id="CHEBI:15377"/>
        <dbReference type="ChEBI" id="CHEBI:15378"/>
        <dbReference type="ChEBI" id="CHEBI:16810"/>
        <dbReference type="ChEBI" id="CHEBI:16845"/>
        <dbReference type="ChEBI" id="CHEBI:29985"/>
        <dbReference type="ChEBI" id="CHEBI:57609"/>
        <dbReference type="EC" id="2.6.1.83"/>
    </reaction>
</comment>
<sequence length="402" mass="45382">MRANINYNHLKESYLFSEIARRVSNFSKIHPETEIIRMGIGDVTLPLCSSVVEAMKQAAEDMGKADSFHGYGPEQGYDFLRERIQAYYAENDVALELSEIFVSDGAKSDLGNILDLFDKENTVLIPDPVYPVYVDTNLMDGRKIIFADANENNGFLPLPDDSVLADIIYICSPNNPTGAVYNREQLKLWVEYALRNHAVILFDAAYESFIVDKDLPRSIFEIDGAKKCAIEFCSLSKTAGFTGTRCGYTVVPQTLEFDGIQLNHMWLRRQTTKFNGVSYIVQKGAEAVFTKDGREQIKENIAYYRKNAKIITSALDKLGIWYTGGKNSPYIWLRCPNGMDSWTFFDMLLSEIGVVGTPGAGFGKNGEKFFRLTAFSTNENTAKAMEKLRLLLEKDDGYHQFF</sequence>
<evidence type="ECO:0000256" key="8">
    <source>
        <dbReference type="ARBA" id="ARBA00051934"/>
    </source>
</evidence>
<accession>A0A8J6TT54</accession>
<feature type="binding site" evidence="9">
    <location>
        <position position="175"/>
    </location>
    <ligand>
        <name>substrate</name>
    </ligand>
</feature>
<dbReference type="HAMAP" id="MF_01642">
    <property type="entry name" value="DapL_aminotrans_1"/>
    <property type="match status" value="1"/>
</dbReference>
<dbReference type="InterPro" id="IPR015421">
    <property type="entry name" value="PyrdxlP-dep_Trfase_major"/>
</dbReference>
<dbReference type="Proteomes" id="UP000632659">
    <property type="component" value="Unassembled WGS sequence"/>
</dbReference>
<feature type="binding site" evidence="9">
    <location>
        <position position="41"/>
    </location>
    <ligand>
        <name>substrate</name>
    </ligand>
</feature>
<dbReference type="CDD" id="cd00609">
    <property type="entry name" value="AAT_like"/>
    <property type="match status" value="1"/>
</dbReference>
<evidence type="ECO:0000256" key="5">
    <source>
        <dbReference type="ARBA" id="ARBA00022576"/>
    </source>
</evidence>
<dbReference type="RefSeq" id="WP_093988012.1">
    <property type="nucleotide sequence ID" value="NZ_FYDD01000003.1"/>
</dbReference>
<keyword evidence="5 9" id="KW-0032">Aminotransferase</keyword>
<comment type="pathway">
    <text evidence="2 9">Amino-acid biosynthesis; L-lysine biosynthesis via DAP pathway; LL-2,6-diaminopimelate from (S)-tetrahydrodipicolinate (aminotransferase route): step 1/1.</text>
</comment>
<dbReference type="FunFam" id="3.40.640.10:FF:000099">
    <property type="entry name" value="LL-diaminopimelate aminotransferase, chloroplastic"/>
    <property type="match status" value="1"/>
</dbReference>
<dbReference type="SUPFAM" id="SSF53383">
    <property type="entry name" value="PLP-dependent transferases"/>
    <property type="match status" value="1"/>
</dbReference>
<feature type="modified residue" description="N6-(pyridoxal phosphate)lysine" evidence="9">
    <location>
        <position position="237"/>
    </location>
</feature>
<comment type="similarity">
    <text evidence="9">Belongs to the class-I pyridoxal-phosphate-dependent aminotransferase family. LL-diaminopimelate aminotransferase subfamily.</text>
</comment>
<keyword evidence="12" id="KW-1185">Reference proteome</keyword>
<evidence type="ECO:0000256" key="6">
    <source>
        <dbReference type="ARBA" id="ARBA00022679"/>
    </source>
</evidence>
<evidence type="ECO:0000313" key="12">
    <source>
        <dbReference type="Proteomes" id="UP000632659"/>
    </source>
</evidence>
<dbReference type="Gene3D" id="3.90.1150.10">
    <property type="entry name" value="Aspartate Aminotransferase, domain 1"/>
    <property type="match status" value="1"/>
</dbReference>
<feature type="binding site" evidence="9">
    <location>
        <position position="71"/>
    </location>
    <ligand>
        <name>pyridoxal 5'-phosphate</name>
        <dbReference type="ChEBI" id="CHEBI:597326"/>
    </ligand>
</feature>
<dbReference type="InterPro" id="IPR015422">
    <property type="entry name" value="PyrdxlP-dep_Trfase_small"/>
</dbReference>
<dbReference type="Gene3D" id="3.40.640.10">
    <property type="entry name" value="Type I PLP-dependent aspartate aminotransferase-like (Major domain)"/>
    <property type="match status" value="1"/>
</dbReference>
<evidence type="ECO:0000256" key="1">
    <source>
        <dbReference type="ARBA" id="ARBA00001933"/>
    </source>
</evidence>
<organism evidence="11 12">
    <name type="scientific">Massiliimalia timonensis</name>
    <dbReference type="NCBI Taxonomy" id="1987501"/>
    <lineage>
        <taxon>Bacteria</taxon>
        <taxon>Bacillati</taxon>
        <taxon>Bacillota</taxon>
        <taxon>Clostridia</taxon>
        <taxon>Eubacteriales</taxon>
        <taxon>Oscillospiraceae</taxon>
        <taxon>Massiliimalia</taxon>
    </lineage>
</organism>
<comment type="function">
    <text evidence="9">Involved in the synthesis of meso-diaminopimelate (m-DAP or DL-DAP), required for both lysine and peptidoglycan biosynthesis. Catalyzes the direct conversion of tetrahydrodipicolinate to LL-diaminopimelate.</text>
</comment>
<feature type="binding site" evidence="9">
    <location>
        <position position="130"/>
    </location>
    <ligand>
        <name>pyridoxal 5'-phosphate</name>
        <dbReference type="ChEBI" id="CHEBI:597326"/>
    </ligand>
</feature>
<feature type="binding site" evidence="9">
    <location>
        <position position="371"/>
    </location>
    <ligand>
        <name>substrate</name>
    </ligand>
</feature>
<keyword evidence="6 9" id="KW-0808">Transferase</keyword>
<feature type="binding site" evidence="9">
    <location>
        <position position="107"/>
    </location>
    <ligand>
        <name>substrate</name>
    </ligand>
</feature>
<dbReference type="OrthoDB" id="9813612at2"/>
<feature type="binding site" evidence="9">
    <location>
        <position position="14"/>
    </location>
    <ligand>
        <name>substrate</name>
    </ligand>
</feature>
<feature type="binding site" evidence="9">
    <location>
        <position position="275"/>
    </location>
    <ligand>
        <name>pyridoxal 5'-phosphate</name>
        <dbReference type="ChEBI" id="CHEBI:597326"/>
    </ligand>
</feature>
<evidence type="ECO:0000256" key="3">
    <source>
        <dbReference type="ARBA" id="ARBA00013138"/>
    </source>
</evidence>
<evidence type="ECO:0000313" key="11">
    <source>
        <dbReference type="EMBL" id="MBC8609523.1"/>
    </source>
</evidence>
<gene>
    <name evidence="9" type="primary">dapL</name>
    <name evidence="11" type="ORF">H8702_00100</name>
</gene>
<keyword evidence="7 9" id="KW-0663">Pyridoxal phosphate</keyword>
<comment type="cofactor">
    <cofactor evidence="1 9">
        <name>pyridoxal 5'-phosphate</name>
        <dbReference type="ChEBI" id="CHEBI:597326"/>
    </cofactor>
</comment>
<dbReference type="PANTHER" id="PTHR43144">
    <property type="entry name" value="AMINOTRANSFERASE"/>
    <property type="match status" value="1"/>
</dbReference>
<feature type="binding site" evidence="9">
    <location>
        <begin position="106"/>
        <end position="107"/>
    </location>
    <ligand>
        <name>pyridoxal 5'-phosphate</name>
        <dbReference type="ChEBI" id="CHEBI:597326"/>
    </ligand>
</feature>
<evidence type="ECO:0000256" key="7">
    <source>
        <dbReference type="ARBA" id="ARBA00022898"/>
    </source>
</evidence>
<feature type="binding site" evidence="9">
    <location>
        <position position="175"/>
    </location>
    <ligand>
        <name>pyridoxal 5'-phosphate</name>
        <dbReference type="ChEBI" id="CHEBI:597326"/>
    </ligand>
</feature>
<dbReference type="EC" id="2.6.1.83" evidence="3 9"/>
<feature type="binding site" evidence="9">
    <location>
        <position position="275"/>
    </location>
    <ligand>
        <name>substrate</name>
    </ligand>
</feature>
<dbReference type="GO" id="GO:0033362">
    <property type="term" value="P:lysine biosynthetic process via diaminopimelate, diaminopimelate-aminotransferase pathway"/>
    <property type="evidence" value="ECO:0007669"/>
    <property type="project" value="UniProtKB-UniRule"/>
</dbReference>
<feature type="binding site" evidence="9">
    <location>
        <position position="206"/>
    </location>
    <ligand>
        <name>pyridoxal 5'-phosphate</name>
        <dbReference type="ChEBI" id="CHEBI:597326"/>
    </ligand>
</feature>
<dbReference type="GO" id="GO:0010285">
    <property type="term" value="F:L,L-diaminopimelate aminotransferase activity"/>
    <property type="evidence" value="ECO:0007669"/>
    <property type="project" value="UniProtKB-UniRule"/>
</dbReference>
<protein>
    <recommendedName>
        <fullName evidence="4 9">LL-diaminopimelate aminotransferase</fullName>
        <shortName evidence="9">DAP-AT</shortName>
        <shortName evidence="9">DAP-aminotransferase</shortName>
        <shortName evidence="9">LL-DAP-aminotransferase</shortName>
        <ecNumber evidence="3 9">2.6.1.83</ecNumber>
    </recommendedName>
</protein>
<dbReference type="AlphaFoldDB" id="A0A8J6TT54"/>
<evidence type="ECO:0000256" key="4">
    <source>
        <dbReference type="ARBA" id="ARBA00018052"/>
    </source>
</evidence>
<reference evidence="11" key="1">
    <citation type="submission" date="2020-08" db="EMBL/GenBank/DDBJ databases">
        <title>Genome public.</title>
        <authorList>
            <person name="Liu C."/>
            <person name="Sun Q."/>
        </authorList>
    </citation>
    <scope>NUCLEOTIDE SEQUENCE</scope>
    <source>
        <strain evidence="11">NSJ-15</strain>
    </source>
</reference>